<name>A0A9N8EID3_9STRA</name>
<feature type="region of interest" description="Disordered" evidence="1">
    <location>
        <begin position="256"/>
        <end position="292"/>
    </location>
</feature>
<feature type="compositionally biased region" description="Basic and acidic residues" evidence="1">
    <location>
        <begin position="77"/>
        <end position="86"/>
    </location>
</feature>
<feature type="region of interest" description="Disordered" evidence="1">
    <location>
        <begin position="555"/>
        <end position="622"/>
    </location>
</feature>
<organism evidence="2 3">
    <name type="scientific">Seminavis robusta</name>
    <dbReference type="NCBI Taxonomy" id="568900"/>
    <lineage>
        <taxon>Eukaryota</taxon>
        <taxon>Sar</taxon>
        <taxon>Stramenopiles</taxon>
        <taxon>Ochrophyta</taxon>
        <taxon>Bacillariophyta</taxon>
        <taxon>Bacillariophyceae</taxon>
        <taxon>Bacillariophycidae</taxon>
        <taxon>Naviculales</taxon>
        <taxon>Naviculaceae</taxon>
        <taxon>Seminavis</taxon>
    </lineage>
</organism>
<protein>
    <submittedName>
        <fullName evidence="2">Uncharacterized protein</fullName>
    </submittedName>
</protein>
<gene>
    <name evidence="2" type="ORF">SEMRO_1274_G258410.1</name>
</gene>
<evidence type="ECO:0000313" key="3">
    <source>
        <dbReference type="Proteomes" id="UP001153069"/>
    </source>
</evidence>
<reference evidence="2" key="1">
    <citation type="submission" date="2020-06" db="EMBL/GenBank/DDBJ databases">
        <authorList>
            <consortium name="Plant Systems Biology data submission"/>
        </authorList>
    </citation>
    <scope>NUCLEOTIDE SEQUENCE</scope>
    <source>
        <strain evidence="2">D6</strain>
    </source>
</reference>
<comment type="caution">
    <text evidence="2">The sequence shown here is derived from an EMBL/GenBank/DDBJ whole genome shotgun (WGS) entry which is preliminary data.</text>
</comment>
<evidence type="ECO:0000256" key="1">
    <source>
        <dbReference type="SAM" id="MobiDB-lite"/>
    </source>
</evidence>
<feature type="compositionally biased region" description="Low complexity" evidence="1">
    <location>
        <begin position="565"/>
        <end position="586"/>
    </location>
</feature>
<feature type="region of interest" description="Disordered" evidence="1">
    <location>
        <begin position="1"/>
        <end position="240"/>
    </location>
</feature>
<dbReference type="Proteomes" id="UP001153069">
    <property type="component" value="Unassembled WGS sequence"/>
</dbReference>
<keyword evidence="3" id="KW-1185">Reference proteome</keyword>
<proteinExistence type="predicted"/>
<accession>A0A9N8EID3</accession>
<feature type="compositionally biased region" description="Low complexity" evidence="1">
    <location>
        <begin position="258"/>
        <end position="268"/>
    </location>
</feature>
<dbReference type="EMBL" id="CAICTM010001272">
    <property type="protein sequence ID" value="CAB9522172.1"/>
    <property type="molecule type" value="Genomic_DNA"/>
</dbReference>
<feature type="compositionally biased region" description="Basic residues" evidence="1">
    <location>
        <begin position="221"/>
        <end position="230"/>
    </location>
</feature>
<feature type="compositionally biased region" description="Polar residues" evidence="1">
    <location>
        <begin position="51"/>
        <end position="61"/>
    </location>
</feature>
<evidence type="ECO:0000313" key="2">
    <source>
        <dbReference type="EMBL" id="CAB9522172.1"/>
    </source>
</evidence>
<feature type="compositionally biased region" description="Pro residues" evidence="1">
    <location>
        <begin position="102"/>
        <end position="114"/>
    </location>
</feature>
<sequence length="622" mass="69979">MALRDEAAVQEQRRKKAGKKLASMEVPTTSSNGKKTKKKSRDSLPKGSFLESVSSMMDQPNTTAASTTTTKKKKKPSAKDPVRQMEEANQQPRKKSPAARRPLPPPPPPPPVESPPTRRKTPKQQPTEVKSKPTEPLAVNSKPKKTKTKKDKAPESTMSFLESVQAAMKAKEHQDEEEEDMVDDSHMDNHPEKKKQKKKKVPKLSLARQQSLQEELAKRRMENKKKRRQAKQLQLQQDDYVEDETVEPVGWFQLTVKENNNSNNNNNTSDEEDEQEALADKKKQKKPKQIKTTVEYSRHYDKFLTKKDVDEAPPGYYLEMLTVKKRHFHIQNLFAPRPLFGGRVYKFDGDRLQEILDKKDDKWFVKSRMASYLEQIDLEDEQDDDDEKGMEALSIFFGPNEIDKNNNSDDCDEIFSIASVESVHFSDDDEAEHEKWFQGRPRDTVEVMPGEFTILRKPEETHHAIETGTYMESLCLGCGKALLSVQDAVQVACPSCGSITPLNAICLHKPFGIATGVAAAKVTLAPRKSVFDGDAKQKAPSRKVVTGVSTRWIKEPAPLPMPDGIPATIITDAAAAPRKPAQARRQQAQRRPKETAQRPRGGNKQPRNKPATKSGAVPVAAR</sequence>
<dbReference type="AlphaFoldDB" id="A0A9N8EID3"/>
<feature type="compositionally biased region" description="Basic residues" evidence="1">
    <location>
        <begin position="192"/>
        <end position="202"/>
    </location>
</feature>